<sequence length="480" mass="52734">MLTLQRVENFFFPNSGLQRCHMSQDHNSSQVGSSQIDSSQHHVDQQHNHNRRLNKQDYKTLTLAALGGALEFYDFIIFVFFAAVIGDLFFPVDMPEWLRQVQTFGIFAAGYLARPLGGIIMAHFGDLVGRKKMFTLSILLMALPTLAIGMLPTYATIGITAPLLLLLMRVLQGAAIGGEVPGAWVFVAEHVPRKRIGIACGTLTAGLTAGILLGSLVATAMNTTLGHQAILEGGWRIPFFLGGIFGLFAMYLRRWLQETPIFKEMQARKTLAEELPLKSVVVNHKKEVIVSMLLTWLLSAGIVVVILMTPTYLQKQFNVLPELALQANSLAIIALVIGCVVAGLAIDRFGASKTFIVGSLMLAISTWAFYHTNLTNPAQLFPHYMLAGFCVGIVGAVPYVMVRAFPAEVRFTGISFSYNVAYAIFGGLTPILVTLWMKSSAMAPAYYMLVLSLVGLLLGIYLRNDINSEVKVQMPKRVMN</sequence>
<dbReference type="PROSITE" id="PS50850">
    <property type="entry name" value="MFS"/>
    <property type="match status" value="1"/>
</dbReference>
<feature type="transmembrane region" description="Helical" evidence="9">
    <location>
        <begin position="233"/>
        <end position="252"/>
    </location>
</feature>
<dbReference type="Proteomes" id="UP000038204">
    <property type="component" value="Unassembled WGS sequence"/>
</dbReference>
<evidence type="ECO:0000256" key="7">
    <source>
        <dbReference type="ARBA" id="ARBA00023136"/>
    </source>
</evidence>
<evidence type="ECO:0000256" key="6">
    <source>
        <dbReference type="ARBA" id="ARBA00022989"/>
    </source>
</evidence>
<dbReference type="InterPro" id="IPR020846">
    <property type="entry name" value="MFS_dom"/>
</dbReference>
<dbReference type="InterPro" id="IPR036259">
    <property type="entry name" value="MFS_trans_sf"/>
</dbReference>
<evidence type="ECO:0000256" key="2">
    <source>
        <dbReference type="ARBA" id="ARBA00022448"/>
    </source>
</evidence>
<evidence type="ECO:0000313" key="12">
    <source>
        <dbReference type="Proteomes" id="UP000038204"/>
    </source>
</evidence>
<dbReference type="Gene3D" id="1.20.1250.20">
    <property type="entry name" value="MFS general substrate transporter like domains"/>
    <property type="match status" value="2"/>
</dbReference>
<name>A0A0T9NP09_9GAMM</name>
<evidence type="ECO:0000256" key="8">
    <source>
        <dbReference type="SAM" id="MobiDB-lite"/>
    </source>
</evidence>
<dbReference type="PANTHER" id="PTHR43528">
    <property type="entry name" value="ALPHA-KETOGLUTARATE PERMEASE"/>
    <property type="match status" value="1"/>
</dbReference>
<organism evidence="11 12">
    <name type="scientific">Yersinia similis</name>
    <dbReference type="NCBI Taxonomy" id="367190"/>
    <lineage>
        <taxon>Bacteria</taxon>
        <taxon>Pseudomonadati</taxon>
        <taxon>Pseudomonadota</taxon>
        <taxon>Gammaproteobacteria</taxon>
        <taxon>Enterobacterales</taxon>
        <taxon>Yersiniaceae</taxon>
        <taxon>Yersinia</taxon>
    </lineage>
</organism>
<comment type="subcellular location">
    <subcellularLocation>
        <location evidence="1">Cell membrane</location>
        <topology evidence="1">Multi-pass membrane protein</topology>
    </subcellularLocation>
</comment>
<feature type="transmembrane region" description="Helical" evidence="9">
    <location>
        <begin position="136"/>
        <end position="157"/>
    </location>
</feature>
<feature type="transmembrane region" description="Helical" evidence="9">
    <location>
        <begin position="325"/>
        <end position="346"/>
    </location>
</feature>
<dbReference type="AlphaFoldDB" id="A0A0T9NP09"/>
<dbReference type="Pfam" id="PF07690">
    <property type="entry name" value="MFS_1"/>
    <property type="match status" value="1"/>
</dbReference>
<accession>A0A0T9NP09</accession>
<feature type="transmembrane region" description="Helical" evidence="9">
    <location>
        <begin position="382"/>
        <end position="402"/>
    </location>
</feature>
<feature type="region of interest" description="Disordered" evidence="8">
    <location>
        <begin position="22"/>
        <end position="49"/>
    </location>
</feature>
<keyword evidence="2" id="KW-0813">Transport</keyword>
<evidence type="ECO:0000256" key="9">
    <source>
        <dbReference type="SAM" id="Phobius"/>
    </source>
</evidence>
<feature type="transmembrane region" description="Helical" evidence="9">
    <location>
        <begin position="61"/>
        <end position="84"/>
    </location>
</feature>
<feature type="transmembrane region" description="Helical" evidence="9">
    <location>
        <begin position="288"/>
        <end position="313"/>
    </location>
</feature>
<dbReference type="EMBL" id="CQBK01000001">
    <property type="protein sequence ID" value="CNH22711.1"/>
    <property type="molecule type" value="Genomic_DNA"/>
</dbReference>
<keyword evidence="6 9" id="KW-1133">Transmembrane helix</keyword>
<feature type="transmembrane region" description="Helical" evidence="9">
    <location>
        <begin position="163"/>
        <end position="186"/>
    </location>
</feature>
<evidence type="ECO:0000256" key="4">
    <source>
        <dbReference type="ARBA" id="ARBA00022692"/>
    </source>
</evidence>
<feature type="compositionally biased region" description="Low complexity" evidence="8">
    <location>
        <begin position="28"/>
        <end position="38"/>
    </location>
</feature>
<dbReference type="InterPro" id="IPR051084">
    <property type="entry name" value="H+-coupled_symporters"/>
</dbReference>
<dbReference type="SUPFAM" id="SSF103473">
    <property type="entry name" value="MFS general substrate transporter"/>
    <property type="match status" value="1"/>
</dbReference>
<feature type="transmembrane region" description="Helical" evidence="9">
    <location>
        <begin position="198"/>
        <end position="221"/>
    </location>
</feature>
<dbReference type="InterPro" id="IPR011701">
    <property type="entry name" value="MFS"/>
</dbReference>
<evidence type="ECO:0000256" key="3">
    <source>
        <dbReference type="ARBA" id="ARBA00022475"/>
    </source>
</evidence>
<feature type="transmembrane region" description="Helical" evidence="9">
    <location>
        <begin position="104"/>
        <end position="124"/>
    </location>
</feature>
<evidence type="ECO:0000256" key="5">
    <source>
        <dbReference type="ARBA" id="ARBA00022847"/>
    </source>
</evidence>
<proteinExistence type="predicted"/>
<feature type="transmembrane region" description="Helical" evidence="9">
    <location>
        <begin position="353"/>
        <end position="370"/>
    </location>
</feature>
<evidence type="ECO:0000259" key="10">
    <source>
        <dbReference type="PROSITE" id="PS50850"/>
    </source>
</evidence>
<dbReference type="FunFam" id="1.20.1250.20:FF:000001">
    <property type="entry name" value="Dicarboxylate MFS transporter"/>
    <property type="match status" value="1"/>
</dbReference>
<evidence type="ECO:0000256" key="1">
    <source>
        <dbReference type="ARBA" id="ARBA00004651"/>
    </source>
</evidence>
<feature type="domain" description="Major facilitator superfamily (MFS) profile" evidence="10">
    <location>
        <begin position="60"/>
        <end position="467"/>
    </location>
</feature>
<keyword evidence="5" id="KW-0769">Symport</keyword>
<feature type="transmembrane region" description="Helical" evidence="9">
    <location>
        <begin position="443"/>
        <end position="462"/>
    </location>
</feature>
<gene>
    <name evidence="11" type="primary">proP_1</name>
    <name evidence="11" type="ORF">ERS008667_00047</name>
</gene>
<protein>
    <submittedName>
        <fullName evidence="11">Major facilitator transporter</fullName>
    </submittedName>
</protein>
<dbReference type="GO" id="GO:0015293">
    <property type="term" value="F:symporter activity"/>
    <property type="evidence" value="ECO:0007669"/>
    <property type="project" value="UniProtKB-KW"/>
</dbReference>
<feature type="transmembrane region" description="Helical" evidence="9">
    <location>
        <begin position="414"/>
        <end position="437"/>
    </location>
</feature>
<dbReference type="GO" id="GO:0005886">
    <property type="term" value="C:plasma membrane"/>
    <property type="evidence" value="ECO:0007669"/>
    <property type="project" value="UniProtKB-SubCell"/>
</dbReference>
<keyword evidence="7 9" id="KW-0472">Membrane</keyword>
<evidence type="ECO:0000313" key="11">
    <source>
        <dbReference type="EMBL" id="CNH22711.1"/>
    </source>
</evidence>
<dbReference type="PANTHER" id="PTHR43528:SF7">
    <property type="entry name" value="MFS TRANSPORTER"/>
    <property type="match status" value="1"/>
</dbReference>
<keyword evidence="3" id="KW-1003">Cell membrane</keyword>
<reference evidence="11 12" key="1">
    <citation type="submission" date="2015-03" db="EMBL/GenBank/DDBJ databases">
        <authorList>
            <person name="Murphy D."/>
        </authorList>
    </citation>
    <scope>NUCLEOTIDE SEQUENCE [LARGE SCALE GENOMIC DNA]</scope>
    <source>
        <strain evidence="11 12">Y233</strain>
    </source>
</reference>
<keyword evidence="4 9" id="KW-0812">Transmembrane</keyword>